<proteinExistence type="inferred from homology"/>
<evidence type="ECO:0000313" key="10">
    <source>
        <dbReference type="EMBL" id="CAG9855365.1"/>
    </source>
</evidence>
<evidence type="ECO:0000256" key="6">
    <source>
        <dbReference type="PIRNR" id="PIRNR037677"/>
    </source>
</evidence>
<dbReference type="InterPro" id="IPR007860">
    <property type="entry name" value="DNA_mmatch_repair_MutS_con_dom"/>
</dbReference>
<sequence length="1100" mass="125217">MSKRQTSLLSYFTSPKVSKTSENKVKIQAENDSDDEIIVKKRPRKVVDEDDDDIEDNCKEPPTKRIQRSSSGSENENTSPNKSKKPKRRIARLDSSSESEGEGESKSKNSLKDLFKKGQAPPTDLKNDTPNRKIIEEKEAPIEVKDIHSIWLHNRLEFLKPDKIMDINKRKPDHPEYDSRTLFVPEKFLSGLTPAMRQWWELKSRHMDSVLFFKVGKFYELYHMDAVVGVTELNFSYMKGEFAHSGFPESAYGKMVAALIEKGYKVARVEQTETPDMMSERLKKAKSSTKFDKVVKREICQVSAKGSVVLTAQMANTQNSAPFYLFAICMKESSYGTARIGVCFIETTLGTVYLSEFDDDKHFSRLLALFAEYPPARILLEKGGINKQLNQLLNCNFKDIKKDFLLSKTQFHAASDTLEKLSNACYFRNSNNDFYWPEVFKKIADDCLPKSEYELTIRCIGASMWYLKDSFIDIQVFSSGKFEWYDPLDFVAKETKTQDYLLLDSVTIHNLDLLETKISLKNTLDRCQTAFGKRLLARWICRPLCDIKKIQERQNAIKCLYEKPSMLSNAQAVLAKMPDLERQLTKIHIFGNKFLSTDHPDGRAVFYEAKTYSKRKIKDFLKTLRAFEKAQEIADVFSDCDDRLLRKITQYEPKGVNVDLSEVLNHFKTAFDQEQAEKEGTIIPKRGVVDEFDGIENIIDNIKKNLDNYLESQCKFFGCKVSYVGNDKKRFQLEVPESKTHKVTKDYHMEGARKGAKPVKKYSTPTTRELLANMLEAEAERAKIILDLNRAIFEQFSAKHEQFDRVIQCLALLDVLCCLAEYARTFSQDICMPKVLPFDDKPSILIENGRHPCIPNIDSFVPNDTQLGVEDHPGILILTGPNMGGKSTLMRQIAVISIMAQIGSFVPASRCEMNLIDRIFTRLGAQDDILQGQSTFYVELAEASSILRHVTPRSLVVIDELGRGTSTHDGNAIATAYVKKLTEVKCRTMFSTHYHSLVSNFKASDDVQLTHMACMVEKDDDETEESVTFLYKLASGVCPKSYGFNAAKLAGMDRRIITRGRDIAKSMEEGNAIRNAFCSIFNQTDKLDVSSLREALLAVC</sequence>
<dbReference type="SMART" id="SM00534">
    <property type="entry name" value="MUTSac"/>
    <property type="match status" value="1"/>
</dbReference>
<dbReference type="Pfam" id="PF05192">
    <property type="entry name" value="MutS_III"/>
    <property type="match status" value="1"/>
</dbReference>
<feature type="region of interest" description="Disordered" evidence="8">
    <location>
        <begin position="1"/>
        <end position="134"/>
    </location>
</feature>
<keyword evidence="2 6" id="KW-0547">Nucleotide-binding</keyword>
<feature type="compositionally biased region" description="Polar residues" evidence="8">
    <location>
        <begin position="1"/>
        <end position="18"/>
    </location>
</feature>
<dbReference type="FunFam" id="3.40.1170.10:FF:000002">
    <property type="entry name" value="DNA mismatch repair protein"/>
    <property type="match status" value="1"/>
</dbReference>
<evidence type="ECO:0000256" key="3">
    <source>
        <dbReference type="ARBA" id="ARBA00022763"/>
    </source>
</evidence>
<evidence type="ECO:0000256" key="4">
    <source>
        <dbReference type="ARBA" id="ARBA00022840"/>
    </source>
</evidence>
<dbReference type="Pfam" id="PF05190">
    <property type="entry name" value="MutS_IV"/>
    <property type="match status" value="1"/>
</dbReference>
<evidence type="ECO:0000256" key="2">
    <source>
        <dbReference type="ARBA" id="ARBA00022741"/>
    </source>
</evidence>
<evidence type="ECO:0000256" key="8">
    <source>
        <dbReference type="SAM" id="MobiDB-lite"/>
    </source>
</evidence>
<dbReference type="Gene3D" id="1.10.1420.10">
    <property type="match status" value="2"/>
</dbReference>
<dbReference type="Gene3D" id="3.40.50.300">
    <property type="entry name" value="P-loop containing nucleotide triphosphate hydrolases"/>
    <property type="match status" value="1"/>
</dbReference>
<keyword evidence="3 6" id="KW-0227">DNA damage</keyword>
<keyword evidence="5 6" id="KW-0238">DNA-binding</keyword>
<keyword evidence="4 6" id="KW-0067">ATP-binding</keyword>
<dbReference type="PIRSF" id="PIRSF037677">
    <property type="entry name" value="DNA_mis_repair_Msh6"/>
    <property type="match status" value="1"/>
</dbReference>
<dbReference type="InterPro" id="IPR016151">
    <property type="entry name" value="DNA_mismatch_repair_MutS_N"/>
</dbReference>
<protein>
    <recommendedName>
        <fullName evidence="6">DNA mismatch repair protein</fullName>
    </recommendedName>
</protein>
<accession>A0A9N9XJZ8</accession>
<dbReference type="SUPFAM" id="SSF48334">
    <property type="entry name" value="DNA repair protein MutS, domain III"/>
    <property type="match status" value="1"/>
</dbReference>
<dbReference type="SUPFAM" id="SSF52540">
    <property type="entry name" value="P-loop containing nucleoside triphosphate hydrolases"/>
    <property type="match status" value="1"/>
</dbReference>
<dbReference type="PROSITE" id="PS00486">
    <property type="entry name" value="DNA_MISMATCH_REPAIR_2"/>
    <property type="match status" value="1"/>
</dbReference>
<dbReference type="Proteomes" id="UP001153712">
    <property type="component" value="Chromosome 10"/>
</dbReference>
<dbReference type="OrthoDB" id="121051at2759"/>
<dbReference type="InterPro" id="IPR036678">
    <property type="entry name" value="MutS_con_dom_sf"/>
</dbReference>
<dbReference type="FunFam" id="1.10.1420.10:FF:000005">
    <property type="entry name" value="DNA mismatch repair protein"/>
    <property type="match status" value="1"/>
</dbReference>
<organism evidence="10 11">
    <name type="scientific">Phyllotreta striolata</name>
    <name type="common">Striped flea beetle</name>
    <name type="synonym">Crioceris striolata</name>
    <dbReference type="NCBI Taxonomy" id="444603"/>
    <lineage>
        <taxon>Eukaryota</taxon>
        <taxon>Metazoa</taxon>
        <taxon>Ecdysozoa</taxon>
        <taxon>Arthropoda</taxon>
        <taxon>Hexapoda</taxon>
        <taxon>Insecta</taxon>
        <taxon>Pterygota</taxon>
        <taxon>Neoptera</taxon>
        <taxon>Endopterygota</taxon>
        <taxon>Coleoptera</taxon>
        <taxon>Polyphaga</taxon>
        <taxon>Cucujiformia</taxon>
        <taxon>Chrysomeloidea</taxon>
        <taxon>Chrysomelidae</taxon>
        <taxon>Galerucinae</taxon>
        <taxon>Alticini</taxon>
        <taxon>Phyllotreta</taxon>
    </lineage>
</organism>
<comment type="function">
    <text evidence="6 7">Component of the post-replicative DNA mismatch repair system (MMR).</text>
</comment>
<evidence type="ECO:0000256" key="1">
    <source>
        <dbReference type="ARBA" id="ARBA00006271"/>
    </source>
</evidence>
<dbReference type="InterPro" id="IPR036187">
    <property type="entry name" value="DNA_mismatch_repair_MutS_sf"/>
</dbReference>
<dbReference type="GO" id="GO:0030983">
    <property type="term" value="F:mismatched DNA binding"/>
    <property type="evidence" value="ECO:0007669"/>
    <property type="project" value="UniProtKB-UniRule"/>
</dbReference>
<evidence type="ECO:0000256" key="5">
    <source>
        <dbReference type="ARBA" id="ARBA00023125"/>
    </source>
</evidence>
<dbReference type="Pfam" id="PF00488">
    <property type="entry name" value="MutS_V"/>
    <property type="match status" value="1"/>
</dbReference>
<feature type="compositionally biased region" description="Basic and acidic residues" evidence="8">
    <location>
        <begin position="125"/>
        <end position="134"/>
    </location>
</feature>
<dbReference type="GO" id="GO:0032301">
    <property type="term" value="C:MutSalpha complex"/>
    <property type="evidence" value="ECO:0007669"/>
    <property type="project" value="TreeGrafter"/>
</dbReference>
<dbReference type="InterPro" id="IPR027417">
    <property type="entry name" value="P-loop_NTPase"/>
</dbReference>
<dbReference type="Gene3D" id="3.30.420.110">
    <property type="entry name" value="MutS, connector domain"/>
    <property type="match status" value="1"/>
</dbReference>
<dbReference type="Gene3D" id="3.40.1170.10">
    <property type="entry name" value="DNA repair protein MutS, domain I"/>
    <property type="match status" value="1"/>
</dbReference>
<comment type="similarity">
    <text evidence="1 6 7">Belongs to the DNA mismatch repair MutS family.</text>
</comment>
<dbReference type="GO" id="GO:0005524">
    <property type="term" value="F:ATP binding"/>
    <property type="evidence" value="ECO:0007669"/>
    <property type="project" value="UniProtKB-UniRule"/>
</dbReference>
<dbReference type="NCBIfam" id="NF003810">
    <property type="entry name" value="PRK05399.1"/>
    <property type="match status" value="1"/>
</dbReference>
<dbReference type="PANTHER" id="PTHR11361:SF148">
    <property type="entry name" value="DNA MISMATCH REPAIR PROTEIN MSH6"/>
    <property type="match status" value="1"/>
</dbReference>
<dbReference type="SMART" id="SM00533">
    <property type="entry name" value="MUTSd"/>
    <property type="match status" value="1"/>
</dbReference>
<dbReference type="InterPro" id="IPR045076">
    <property type="entry name" value="MutS"/>
</dbReference>
<keyword evidence="11" id="KW-1185">Reference proteome</keyword>
<feature type="domain" description="DNA mismatch repair proteins mutS family" evidence="9">
    <location>
        <begin position="954"/>
        <end position="970"/>
    </location>
</feature>
<feature type="compositionally biased region" description="Basic and acidic residues" evidence="8">
    <location>
        <begin position="19"/>
        <end position="29"/>
    </location>
</feature>
<feature type="compositionally biased region" description="Polar residues" evidence="8">
    <location>
        <begin position="68"/>
        <end position="81"/>
    </location>
</feature>
<dbReference type="EMBL" id="OU900103">
    <property type="protein sequence ID" value="CAG9855365.1"/>
    <property type="molecule type" value="Genomic_DNA"/>
</dbReference>
<dbReference type="GO" id="GO:0006298">
    <property type="term" value="P:mismatch repair"/>
    <property type="evidence" value="ECO:0007669"/>
    <property type="project" value="InterPro"/>
</dbReference>
<dbReference type="InterPro" id="IPR007861">
    <property type="entry name" value="DNA_mismatch_repair_MutS_clamp"/>
</dbReference>
<evidence type="ECO:0000313" key="11">
    <source>
        <dbReference type="Proteomes" id="UP001153712"/>
    </source>
</evidence>
<dbReference type="GO" id="GO:0140664">
    <property type="term" value="F:ATP-dependent DNA damage sensor activity"/>
    <property type="evidence" value="ECO:0007669"/>
    <property type="project" value="InterPro"/>
</dbReference>
<dbReference type="InterPro" id="IPR007695">
    <property type="entry name" value="DNA_mismatch_repair_MutS-lik_N"/>
</dbReference>
<dbReference type="InterPro" id="IPR000432">
    <property type="entry name" value="DNA_mismatch_repair_MutS_C"/>
</dbReference>
<name>A0A9N9XJZ8_PHYSR</name>
<evidence type="ECO:0000256" key="7">
    <source>
        <dbReference type="RuleBase" id="RU003756"/>
    </source>
</evidence>
<reference evidence="10" key="1">
    <citation type="submission" date="2022-01" db="EMBL/GenBank/DDBJ databases">
        <authorList>
            <person name="King R."/>
        </authorList>
    </citation>
    <scope>NUCLEOTIDE SEQUENCE</scope>
</reference>
<dbReference type="AlphaFoldDB" id="A0A9N9XJZ8"/>
<dbReference type="SUPFAM" id="SSF53150">
    <property type="entry name" value="DNA repair protein MutS, domain II"/>
    <property type="match status" value="1"/>
</dbReference>
<dbReference type="Pfam" id="PF01624">
    <property type="entry name" value="MutS_I"/>
    <property type="match status" value="1"/>
</dbReference>
<dbReference type="InterPro" id="IPR017261">
    <property type="entry name" value="DNA_mismatch_repair_MutS/MSH"/>
</dbReference>
<dbReference type="SUPFAM" id="SSF55271">
    <property type="entry name" value="DNA repair protein MutS, domain I"/>
    <property type="match status" value="1"/>
</dbReference>
<evidence type="ECO:0000259" key="9">
    <source>
        <dbReference type="PROSITE" id="PS00486"/>
    </source>
</evidence>
<gene>
    <name evidence="10" type="ORF">PHYEVI_LOCUS1816</name>
</gene>
<dbReference type="Pfam" id="PF05188">
    <property type="entry name" value="MutS_II"/>
    <property type="match status" value="1"/>
</dbReference>
<keyword evidence="6 7" id="KW-0234">DNA repair</keyword>
<dbReference type="PANTHER" id="PTHR11361">
    <property type="entry name" value="DNA MISMATCH REPAIR PROTEIN MUTS FAMILY MEMBER"/>
    <property type="match status" value="1"/>
</dbReference>
<feature type="compositionally biased region" description="Basic and acidic residues" evidence="8">
    <location>
        <begin position="103"/>
        <end position="116"/>
    </location>
</feature>
<dbReference type="InterPro" id="IPR007696">
    <property type="entry name" value="DNA_mismatch_repair_MutS_core"/>
</dbReference>